<evidence type="ECO:0000256" key="5">
    <source>
        <dbReference type="ARBA" id="ARBA00022692"/>
    </source>
</evidence>
<evidence type="ECO:0000256" key="7">
    <source>
        <dbReference type="ARBA" id="ARBA00023136"/>
    </source>
</evidence>
<dbReference type="Proteomes" id="UP001269267">
    <property type="component" value="Unassembled WGS sequence"/>
</dbReference>
<evidence type="ECO:0000256" key="8">
    <source>
        <dbReference type="ARBA" id="ARBA00023237"/>
    </source>
</evidence>
<dbReference type="Gene3D" id="3.10.20.310">
    <property type="entry name" value="membrane protein fhac"/>
    <property type="match status" value="3"/>
</dbReference>
<evidence type="ECO:0000256" key="2">
    <source>
        <dbReference type="ARBA" id="ARBA00010248"/>
    </source>
</evidence>
<organism evidence="14 15">
    <name type="scientific">Vreelandella gomseomensis</name>
    <dbReference type="NCBI Taxonomy" id="370766"/>
    <lineage>
        <taxon>Bacteria</taxon>
        <taxon>Pseudomonadati</taxon>
        <taxon>Pseudomonadota</taxon>
        <taxon>Gammaproteobacteria</taxon>
        <taxon>Oceanospirillales</taxon>
        <taxon>Halomonadaceae</taxon>
        <taxon>Vreelandella</taxon>
    </lineage>
</organism>
<dbReference type="Pfam" id="PF01103">
    <property type="entry name" value="Omp85"/>
    <property type="match status" value="1"/>
</dbReference>
<keyword evidence="8" id="KW-0998">Cell outer membrane</keyword>
<evidence type="ECO:0000313" key="15">
    <source>
        <dbReference type="Proteomes" id="UP001269267"/>
    </source>
</evidence>
<feature type="signal peptide" evidence="11">
    <location>
        <begin position="1"/>
        <end position="24"/>
    </location>
</feature>
<feature type="domain" description="TamA POTRA" evidence="13">
    <location>
        <begin position="34"/>
        <end position="99"/>
    </location>
</feature>
<keyword evidence="15" id="KW-1185">Reference proteome</keyword>
<reference evidence="14 15" key="1">
    <citation type="submission" date="2023-04" db="EMBL/GenBank/DDBJ databases">
        <title>A long-awaited taxogenomic arrangement of the family Halomonadaceae.</title>
        <authorList>
            <person name="De La Haba R."/>
            <person name="Chuvochina M."/>
            <person name="Wittouck S."/>
            <person name="Arahal D.R."/>
            <person name="Sanchez-Porro C."/>
            <person name="Hugenholtz P."/>
            <person name="Ventosa A."/>
        </authorList>
    </citation>
    <scope>NUCLEOTIDE SEQUENCE [LARGE SCALE GENOMIC DNA]</scope>
    <source>
        <strain evidence="14 15">DSM 18042</strain>
    </source>
</reference>
<feature type="domain" description="Bacterial surface antigen (D15)" evidence="12">
    <location>
        <begin position="324"/>
        <end position="618"/>
    </location>
</feature>
<dbReference type="PANTHER" id="PTHR12815:SF47">
    <property type="entry name" value="TRANSLOCATION AND ASSEMBLY MODULE SUBUNIT TAMA"/>
    <property type="match status" value="1"/>
</dbReference>
<sequence>MGRQRQWLSASVMTHVLMWPLWMAAPSAWALSADLEGVDDEVARNIRAYLQNIEEDEYTENRLEGEIRQRTQAAMRVYGYYEPDITIDLPDDGSPKLTIEPGAQVTIETLDINILGDAADDAPFVDALDRFPLKEGDTLRHAPWDRLRGEFSGLAIERGYFDWGFTDRRMEVRPYLQSARLYMAFDSGPRYQFGETLITGSQIQPERLQRMRPFDVGDPYLAESLARYNQQLAETGWFSSVSVTPRLETAQELTILPTGGGDPWWTSATASQPERPRVSSAALSSVLSVSQQNDTALPIDVNVEPANRHQFEVGLGFATDVGPRLRFGWDQPWINQYGHSLDHDLYLSAPEQRFTGVYDMPLDDPLRDSYRLQYGIRNVDDSDTDSLEGTVEIARRWEFDNDWVQSLYFRTTYEDFTQGGEADQVWLFYPGIQWSRTRTRPQRFPLWGDRQQFSVEYSDTTWGSDAQFLRLTGDTEWIRTYGEDNRFLARVSVGAIETNDFDKLPPSLRFFVGGDRSVRGYSYEGLSPRNEQGKLRGGQQKLTSSLEYQRRVTGDWWGATFVDAGDAFDNWGPSDLKKSAGLGVRWISPVGPIRFDIAHPFDDDDDNWRLHFSIGPEF</sequence>
<dbReference type="Pfam" id="PF17243">
    <property type="entry name" value="POTRA_TamA_1"/>
    <property type="match status" value="1"/>
</dbReference>
<proteinExistence type="inferred from homology"/>
<comment type="caution">
    <text evidence="14">The sequence shown here is derived from an EMBL/GenBank/DDBJ whole genome shotgun (WGS) entry which is preliminary data.</text>
</comment>
<dbReference type="RefSeq" id="WP_230448078.1">
    <property type="nucleotide sequence ID" value="NZ_JARWAI010000005.1"/>
</dbReference>
<protein>
    <recommendedName>
        <fullName evidence="3">Translocation and assembly module subunit TamA</fullName>
    </recommendedName>
    <alternativeName>
        <fullName evidence="9">Autotransporter assembly factor TamA</fullName>
    </alternativeName>
</protein>
<dbReference type="InterPro" id="IPR000184">
    <property type="entry name" value="Bac_surfAg_D15"/>
</dbReference>
<evidence type="ECO:0000256" key="6">
    <source>
        <dbReference type="ARBA" id="ARBA00022729"/>
    </source>
</evidence>
<comment type="similarity">
    <text evidence="2">Belongs to the TamA family.</text>
</comment>
<evidence type="ECO:0000256" key="10">
    <source>
        <dbReference type="ARBA" id="ARBA00093548"/>
    </source>
</evidence>
<evidence type="ECO:0000256" key="9">
    <source>
        <dbReference type="ARBA" id="ARBA00033063"/>
    </source>
</evidence>
<evidence type="ECO:0000256" key="11">
    <source>
        <dbReference type="SAM" id="SignalP"/>
    </source>
</evidence>
<dbReference type="InterPro" id="IPR035243">
    <property type="entry name" value="TamA_POTRA_Dom_1"/>
</dbReference>
<name>A0ABU1GBM2_9GAMM</name>
<dbReference type="Gene3D" id="2.40.160.50">
    <property type="entry name" value="membrane protein fhac: a member of the omp85/tpsb transporter family"/>
    <property type="match status" value="1"/>
</dbReference>
<dbReference type="EMBL" id="JARWAI010000005">
    <property type="protein sequence ID" value="MDR5874871.1"/>
    <property type="molecule type" value="Genomic_DNA"/>
</dbReference>
<keyword evidence="6 11" id="KW-0732">Signal</keyword>
<evidence type="ECO:0000259" key="12">
    <source>
        <dbReference type="Pfam" id="PF01103"/>
    </source>
</evidence>
<accession>A0ABU1GBM2</accession>
<evidence type="ECO:0000313" key="14">
    <source>
        <dbReference type="EMBL" id="MDR5874871.1"/>
    </source>
</evidence>
<gene>
    <name evidence="14" type="ORF">QC815_08010</name>
</gene>
<comment type="subunit">
    <text evidence="10">Interacts with TamB to form the translocation and assembly module (TAM).</text>
</comment>
<keyword evidence="4" id="KW-1134">Transmembrane beta strand</keyword>
<evidence type="ECO:0000259" key="13">
    <source>
        <dbReference type="Pfam" id="PF17243"/>
    </source>
</evidence>
<comment type="subcellular location">
    <subcellularLocation>
        <location evidence="1">Cell outer membrane</location>
    </subcellularLocation>
</comment>
<evidence type="ECO:0000256" key="3">
    <source>
        <dbReference type="ARBA" id="ARBA00015419"/>
    </source>
</evidence>
<dbReference type="InterPro" id="IPR039910">
    <property type="entry name" value="D15-like"/>
</dbReference>
<evidence type="ECO:0000256" key="1">
    <source>
        <dbReference type="ARBA" id="ARBA00004442"/>
    </source>
</evidence>
<feature type="chain" id="PRO_5046353062" description="Translocation and assembly module subunit TamA" evidence="11">
    <location>
        <begin position="25"/>
        <end position="618"/>
    </location>
</feature>
<evidence type="ECO:0000256" key="4">
    <source>
        <dbReference type="ARBA" id="ARBA00022452"/>
    </source>
</evidence>
<dbReference type="PANTHER" id="PTHR12815">
    <property type="entry name" value="SORTING AND ASSEMBLY MACHINERY SAMM50 PROTEIN FAMILY MEMBER"/>
    <property type="match status" value="1"/>
</dbReference>
<keyword evidence="5" id="KW-0812">Transmembrane</keyword>
<keyword evidence="7" id="KW-0472">Membrane</keyword>